<evidence type="ECO:0000256" key="2">
    <source>
        <dbReference type="ARBA" id="ARBA00022801"/>
    </source>
</evidence>
<keyword evidence="2" id="KW-0378">Hydrolase</keyword>
<evidence type="ECO:0000256" key="5">
    <source>
        <dbReference type="ARBA" id="ARBA00023295"/>
    </source>
</evidence>
<dbReference type="PANTHER" id="PTHR42909:SF1">
    <property type="entry name" value="CARBOHYDRATE KINASE PFKB DOMAIN-CONTAINING PROTEIN"/>
    <property type="match status" value="1"/>
</dbReference>
<dbReference type="Proteomes" id="UP001150062">
    <property type="component" value="Unassembled WGS sequence"/>
</dbReference>
<evidence type="ECO:0000256" key="4">
    <source>
        <dbReference type="ARBA" id="ARBA00023239"/>
    </source>
</evidence>
<proteinExistence type="inferred from homology"/>
<name>A0AAV8A6N1_9EUKA</name>
<gene>
    <name evidence="6" type="ORF">M0812_00905</name>
    <name evidence="7" type="ORF">M0813_25043</name>
</gene>
<dbReference type="Proteomes" id="UP001146793">
    <property type="component" value="Unassembled WGS sequence"/>
</dbReference>
<evidence type="ECO:0000313" key="8">
    <source>
        <dbReference type="Proteomes" id="UP001146793"/>
    </source>
</evidence>
<dbReference type="EMBL" id="JANTQA010000015">
    <property type="protein sequence ID" value="KAJ3448425.1"/>
    <property type="molecule type" value="Genomic_DNA"/>
</dbReference>
<reference evidence="7" key="1">
    <citation type="submission" date="2022-08" db="EMBL/GenBank/DDBJ databases">
        <title>Novel sulfate-reducing endosymbionts in the free-living metamonad Anaeramoeba.</title>
        <authorList>
            <person name="Jerlstrom-Hultqvist J."/>
            <person name="Cepicka I."/>
            <person name="Gallot-Lavallee L."/>
            <person name="Salas-Leiva D."/>
            <person name="Curtis B.A."/>
            <person name="Zahonova K."/>
            <person name="Pipaliya S."/>
            <person name="Dacks J."/>
            <person name="Roger A.J."/>
        </authorList>
    </citation>
    <scope>NUCLEOTIDE SEQUENCE</scope>
    <source>
        <strain evidence="7">Schooner1</strain>
    </source>
</reference>
<dbReference type="InterPro" id="IPR007342">
    <property type="entry name" value="PsuG"/>
</dbReference>
<keyword evidence="3" id="KW-0464">Manganese</keyword>
<accession>A0AAV8A6N1</accession>
<evidence type="ECO:0000313" key="6">
    <source>
        <dbReference type="EMBL" id="KAJ3448425.1"/>
    </source>
</evidence>
<organism evidence="6 8">
    <name type="scientific">Anaeramoeba flamelloides</name>
    <dbReference type="NCBI Taxonomy" id="1746091"/>
    <lineage>
        <taxon>Eukaryota</taxon>
        <taxon>Metamonada</taxon>
        <taxon>Anaeramoebidae</taxon>
        <taxon>Anaeramoeba</taxon>
    </lineage>
</organism>
<protein>
    <recommendedName>
        <fullName evidence="10">Pseudouridine-5'-phosphate glycosidase</fullName>
    </recommendedName>
</protein>
<evidence type="ECO:0008006" key="10">
    <source>
        <dbReference type="Google" id="ProtNLM"/>
    </source>
</evidence>
<evidence type="ECO:0000313" key="9">
    <source>
        <dbReference type="Proteomes" id="UP001150062"/>
    </source>
</evidence>
<evidence type="ECO:0000256" key="3">
    <source>
        <dbReference type="ARBA" id="ARBA00023211"/>
    </source>
</evidence>
<dbReference type="GO" id="GO:0005737">
    <property type="term" value="C:cytoplasm"/>
    <property type="evidence" value="ECO:0007669"/>
    <property type="project" value="TreeGrafter"/>
</dbReference>
<dbReference type="HAMAP" id="MF_01876">
    <property type="entry name" value="PsiMP_glycosidase"/>
    <property type="match status" value="1"/>
</dbReference>
<dbReference type="SUPFAM" id="SSF110581">
    <property type="entry name" value="Indigoidine synthase A-like"/>
    <property type="match status" value="1"/>
</dbReference>
<dbReference type="Gene3D" id="3.40.1790.10">
    <property type="entry name" value="Indigoidine synthase domain"/>
    <property type="match status" value="1"/>
</dbReference>
<sequence>MLQLFSNKAIRSPFSKQITRCFSKLPSFFKIHPRIQQAIKECKPVVCLESTILSHGMPYPTNLEVAYEVEEIIRENGAEPATIGIVDGNINVGLDKDSLELLARPDIHNITKLSRRDLALVKKGFHGSTTVAATMIIAKLAGLKVFVTGGIGGVHYGASESFDVSADLTELGRTDICVVSAGIKSILDIPKTLEMLETNGVTVCAYQQKNFPSFFSANSGIKAQHMANSPLEVAQIIHTNEKLQLNSGMLIGVPIPKHLSFDGQQIQSAINKALQEVEDKGIKGREITPFLLERVNQLTKGKSLKTNIQLIRNNAKMGALFAKEYYNLKKKQQF</sequence>
<keyword evidence="5" id="KW-0326">Glycosidase</keyword>
<reference evidence="6" key="2">
    <citation type="submission" date="2022-08" db="EMBL/GenBank/DDBJ databases">
        <title>Novel sulphate-reducing endosymbionts in the free-living metamonad Anaeramoeba.</title>
        <authorList>
            <person name="Jerlstrom-Hultqvist J."/>
            <person name="Cepicka I."/>
            <person name="Gallot-Lavallee L."/>
            <person name="Salas-Leiva D."/>
            <person name="Curtis B.A."/>
            <person name="Zahonova K."/>
            <person name="Pipaliya S."/>
            <person name="Dacks J."/>
            <person name="Roger A.J."/>
        </authorList>
    </citation>
    <scope>NUCLEOTIDE SEQUENCE</scope>
    <source>
        <strain evidence="6">Busselton2</strain>
    </source>
</reference>
<dbReference type="EMBL" id="JAOAOG010000221">
    <property type="protein sequence ID" value="KAJ6239581.1"/>
    <property type="molecule type" value="Genomic_DNA"/>
</dbReference>
<dbReference type="GO" id="GO:0004730">
    <property type="term" value="F:pseudouridylate synthase activity"/>
    <property type="evidence" value="ECO:0007669"/>
    <property type="project" value="InterPro"/>
</dbReference>
<dbReference type="AlphaFoldDB" id="A0AAV8A6N1"/>
<evidence type="ECO:0000256" key="1">
    <source>
        <dbReference type="ARBA" id="ARBA00022723"/>
    </source>
</evidence>
<dbReference type="PANTHER" id="PTHR42909">
    <property type="entry name" value="ZGC:136858"/>
    <property type="match status" value="1"/>
</dbReference>
<keyword evidence="1" id="KW-0479">Metal-binding</keyword>
<comment type="caution">
    <text evidence="6">The sequence shown here is derived from an EMBL/GenBank/DDBJ whole genome shotgun (WGS) entry which is preliminary data.</text>
</comment>
<dbReference type="GO" id="GO:0046872">
    <property type="term" value="F:metal ion binding"/>
    <property type="evidence" value="ECO:0007669"/>
    <property type="project" value="UniProtKB-KW"/>
</dbReference>
<keyword evidence="9" id="KW-1185">Reference proteome</keyword>
<dbReference type="GO" id="GO:0016798">
    <property type="term" value="F:hydrolase activity, acting on glycosyl bonds"/>
    <property type="evidence" value="ECO:0007669"/>
    <property type="project" value="UniProtKB-KW"/>
</dbReference>
<dbReference type="Pfam" id="PF04227">
    <property type="entry name" value="Indigoidine_A"/>
    <property type="match status" value="1"/>
</dbReference>
<keyword evidence="4" id="KW-0456">Lyase</keyword>
<evidence type="ECO:0000313" key="7">
    <source>
        <dbReference type="EMBL" id="KAJ6239581.1"/>
    </source>
</evidence>
<dbReference type="InterPro" id="IPR022830">
    <property type="entry name" value="Indigdn_synthA-like"/>
</dbReference>